<keyword evidence="1" id="KW-0472">Membrane</keyword>
<keyword evidence="1" id="KW-0812">Transmembrane</keyword>
<dbReference type="AlphaFoldDB" id="A0A380HRM2"/>
<feature type="domain" description="DUF4396" evidence="2">
    <location>
        <begin position="115"/>
        <end position="255"/>
    </location>
</feature>
<dbReference type="InterPro" id="IPR025509">
    <property type="entry name" value="DUF4396"/>
</dbReference>
<dbReference type="EMBL" id="UHED01000001">
    <property type="protein sequence ID" value="SUM83654.1"/>
    <property type="molecule type" value="Genomic_DNA"/>
</dbReference>
<feature type="transmembrane region" description="Helical" evidence="1">
    <location>
        <begin position="194"/>
        <end position="215"/>
    </location>
</feature>
<organism evidence="3 4">
    <name type="scientific">Staphylococcus saprophyticus</name>
    <dbReference type="NCBI Taxonomy" id="29385"/>
    <lineage>
        <taxon>Bacteria</taxon>
        <taxon>Bacillati</taxon>
        <taxon>Bacillota</taxon>
        <taxon>Bacilli</taxon>
        <taxon>Bacillales</taxon>
        <taxon>Staphylococcaceae</taxon>
        <taxon>Staphylococcus</taxon>
    </lineage>
</organism>
<evidence type="ECO:0000259" key="2">
    <source>
        <dbReference type="Pfam" id="PF14342"/>
    </source>
</evidence>
<feature type="transmembrane region" description="Helical" evidence="1">
    <location>
        <begin position="227"/>
        <end position="250"/>
    </location>
</feature>
<dbReference type="Proteomes" id="UP000254707">
    <property type="component" value="Unassembled WGS sequence"/>
</dbReference>
<reference evidence="3 4" key="1">
    <citation type="submission" date="2018-06" db="EMBL/GenBank/DDBJ databases">
        <authorList>
            <consortium name="Pathogen Informatics"/>
            <person name="Doyle S."/>
        </authorList>
    </citation>
    <scope>NUCLEOTIDE SEQUENCE [LARGE SCALE GENOMIC DNA]</scope>
    <source>
        <strain evidence="3 4">NCTC7688</strain>
    </source>
</reference>
<feature type="transmembrane region" description="Helical" evidence="1">
    <location>
        <begin position="156"/>
        <end position="173"/>
    </location>
</feature>
<evidence type="ECO:0000313" key="3">
    <source>
        <dbReference type="EMBL" id="SUM83654.1"/>
    </source>
</evidence>
<name>A0A380HRM2_STASA</name>
<protein>
    <recommendedName>
        <fullName evidence="2">DUF4396 domain-containing protein</fullName>
    </recommendedName>
</protein>
<sequence>MNSIIPDREYEFEILTFEYKILGGLNMFVTISLIFIIVGILQFLIILLDIFKNPQRQMMIMNIVWPLTGLYFPILGLIAYYRLGKEKEVDHMSNQHDHHHDTMHHHEHHSNKPFWKSVVVSTTHCSAGCSFGDLIGAPVVFFTGLLFFNNQMVTEFIIEFILAYIFGLMFQYFHMEIKHDHPGRDLVDAIKADTLSLIAFEIGMFGFMIIMHLFVSPTYMQPNHVEYWFLMQIAMLIGFMTSYPINWYLVKKGIKHAM</sequence>
<keyword evidence="1" id="KW-1133">Transmembrane helix</keyword>
<proteinExistence type="predicted"/>
<evidence type="ECO:0000313" key="4">
    <source>
        <dbReference type="Proteomes" id="UP000254707"/>
    </source>
</evidence>
<accession>A0A380HRM2</accession>
<gene>
    <name evidence="3" type="ORF">NCTC7688_02154</name>
</gene>
<feature type="transmembrane region" description="Helical" evidence="1">
    <location>
        <begin position="27"/>
        <end position="51"/>
    </location>
</feature>
<feature type="transmembrane region" description="Helical" evidence="1">
    <location>
        <begin position="63"/>
        <end position="83"/>
    </location>
</feature>
<dbReference type="Pfam" id="PF14342">
    <property type="entry name" value="DUF4396"/>
    <property type="match status" value="1"/>
</dbReference>
<evidence type="ECO:0000256" key="1">
    <source>
        <dbReference type="SAM" id="Phobius"/>
    </source>
</evidence>